<name>A0A1I9SAF6_9CAUD</name>
<evidence type="ECO:0000313" key="2">
    <source>
        <dbReference type="Proteomes" id="UP000224902"/>
    </source>
</evidence>
<sequence length="43" mass="5282">MRYKVYRGDSLDSLFSTKQAAMFYVNRMNHMNETAIYRWEEVE</sequence>
<dbReference type="Proteomes" id="UP000224902">
    <property type="component" value="Segment"/>
</dbReference>
<reference evidence="2" key="1">
    <citation type="submission" date="2016-08" db="EMBL/GenBank/DDBJ databases">
        <authorList>
            <person name="Seilhamer J.J."/>
        </authorList>
    </citation>
    <scope>NUCLEOTIDE SEQUENCE [LARGE SCALE GENOMIC DNA]</scope>
</reference>
<gene>
    <name evidence="1" type="ORF">SEA_WEASELS2_184</name>
</gene>
<proteinExistence type="predicted"/>
<accession>A0A1I9SAF6</accession>
<organism evidence="1 2">
    <name type="scientific">Rhodococcus phage Weasels2</name>
    <dbReference type="NCBI Taxonomy" id="1897437"/>
    <lineage>
        <taxon>Viruses</taxon>
        <taxon>Duplodnaviria</taxon>
        <taxon>Heunggongvirae</taxon>
        <taxon>Uroviricota</taxon>
        <taxon>Caudoviricetes</taxon>
        <taxon>Weaselvirus</taxon>
        <taxon>Weaselvirus weasel</taxon>
    </lineage>
</organism>
<evidence type="ECO:0000313" key="1">
    <source>
        <dbReference type="EMBL" id="AOZ63762.1"/>
    </source>
</evidence>
<protein>
    <submittedName>
        <fullName evidence="1">Uncharacterized protein</fullName>
    </submittedName>
</protein>
<keyword evidence="2" id="KW-1185">Reference proteome</keyword>
<dbReference type="EMBL" id="KX774321">
    <property type="protein sequence ID" value="AOZ63762.1"/>
    <property type="molecule type" value="Genomic_DNA"/>
</dbReference>